<name>A0A5C0UFD7_9PROT</name>
<evidence type="ECO:0000259" key="7">
    <source>
        <dbReference type="Pfam" id="PF08245"/>
    </source>
</evidence>
<dbReference type="GO" id="GO:0005737">
    <property type="term" value="C:cytoplasm"/>
    <property type="evidence" value="ECO:0007669"/>
    <property type="project" value="UniProtKB-SubCell"/>
</dbReference>
<dbReference type="InterPro" id="IPR036565">
    <property type="entry name" value="Mur-like_cat_sf"/>
</dbReference>
<dbReference type="GO" id="GO:0008764">
    <property type="term" value="F:UDP-N-acetylmuramoylalanine-D-glutamate ligase activity"/>
    <property type="evidence" value="ECO:0007669"/>
    <property type="project" value="UniProtKB-EC"/>
</dbReference>
<dbReference type="Gene3D" id="3.90.190.20">
    <property type="entry name" value="Mur ligase, C-terminal domain"/>
    <property type="match status" value="1"/>
</dbReference>
<feature type="domain" description="Mur ligase central" evidence="7">
    <location>
        <begin position="124"/>
        <end position="244"/>
    </location>
</feature>
<keyword evidence="9" id="KW-1185">Reference proteome</keyword>
<protein>
    <submittedName>
        <fullName evidence="8">UDP-N-acetylmuramoyl-L-alanine--D-glutamate ligase</fullName>
        <ecNumber evidence="8">6.3.2.9</ecNumber>
    </submittedName>
</protein>
<dbReference type="NCBIfam" id="TIGR01087">
    <property type="entry name" value="murD"/>
    <property type="match status" value="1"/>
</dbReference>
<accession>A0A5C0UFD7</accession>
<dbReference type="UniPathway" id="UPA00219"/>
<dbReference type="Pfam" id="PF08245">
    <property type="entry name" value="Mur_ligase_M"/>
    <property type="match status" value="1"/>
</dbReference>
<dbReference type="EMBL" id="CP043316">
    <property type="protein sequence ID" value="QEK38353.1"/>
    <property type="molecule type" value="Genomic_DNA"/>
</dbReference>
<evidence type="ECO:0000256" key="2">
    <source>
        <dbReference type="ARBA" id="ARBA00004752"/>
    </source>
</evidence>
<dbReference type="InterPro" id="IPR005762">
    <property type="entry name" value="MurD"/>
</dbReference>
<keyword evidence="4 8" id="KW-0436">Ligase</keyword>
<dbReference type="InterPro" id="IPR013221">
    <property type="entry name" value="Mur_ligase_cen"/>
</dbReference>
<proteinExistence type="predicted"/>
<keyword evidence="5" id="KW-0547">Nucleotide-binding</keyword>
<keyword evidence="3" id="KW-0963">Cytoplasm</keyword>
<dbReference type="EC" id="6.3.2.9" evidence="8"/>
<evidence type="ECO:0000313" key="8">
    <source>
        <dbReference type="EMBL" id="QEK38353.1"/>
    </source>
</evidence>
<dbReference type="PANTHER" id="PTHR43692:SF1">
    <property type="entry name" value="UDP-N-ACETYLMURAMOYLALANINE--D-GLUTAMATE LIGASE"/>
    <property type="match status" value="1"/>
</dbReference>
<dbReference type="RefSeq" id="WP_148971469.1">
    <property type="nucleotide sequence ID" value="NZ_CP043316.1"/>
</dbReference>
<dbReference type="GO" id="GO:0051301">
    <property type="term" value="P:cell division"/>
    <property type="evidence" value="ECO:0007669"/>
    <property type="project" value="InterPro"/>
</dbReference>
<keyword evidence="6" id="KW-0067">ATP-binding</keyword>
<dbReference type="GO" id="GO:0009252">
    <property type="term" value="P:peptidoglycan biosynthetic process"/>
    <property type="evidence" value="ECO:0007669"/>
    <property type="project" value="UniProtKB-UniPathway"/>
</dbReference>
<dbReference type="SUPFAM" id="SSF53623">
    <property type="entry name" value="MurD-like peptide ligases, catalytic domain"/>
    <property type="match status" value="1"/>
</dbReference>
<dbReference type="GO" id="GO:0008360">
    <property type="term" value="P:regulation of cell shape"/>
    <property type="evidence" value="ECO:0007669"/>
    <property type="project" value="InterPro"/>
</dbReference>
<dbReference type="Proteomes" id="UP000325004">
    <property type="component" value="Chromosome"/>
</dbReference>
<evidence type="ECO:0000256" key="6">
    <source>
        <dbReference type="ARBA" id="ARBA00022840"/>
    </source>
</evidence>
<dbReference type="PANTHER" id="PTHR43692">
    <property type="entry name" value="UDP-N-ACETYLMURAMOYLALANINE--D-GLUTAMATE LIGASE"/>
    <property type="match status" value="1"/>
</dbReference>
<comment type="pathway">
    <text evidence="2">Cell wall biogenesis; peptidoglycan biosynthesis.</text>
</comment>
<dbReference type="AlphaFoldDB" id="A0A5C0UFD7"/>
<comment type="subcellular location">
    <subcellularLocation>
        <location evidence="1">Cytoplasm</location>
    </subcellularLocation>
</comment>
<gene>
    <name evidence="8" type="primary">murD</name>
    <name evidence="8" type="ORF">FZC34_00220</name>
</gene>
<evidence type="ECO:0000256" key="4">
    <source>
        <dbReference type="ARBA" id="ARBA00022598"/>
    </source>
</evidence>
<evidence type="ECO:0000256" key="5">
    <source>
        <dbReference type="ARBA" id="ARBA00022741"/>
    </source>
</evidence>
<dbReference type="GO" id="GO:0005524">
    <property type="term" value="F:ATP binding"/>
    <property type="evidence" value="ECO:0007669"/>
    <property type="project" value="UniProtKB-KW"/>
</dbReference>
<dbReference type="KEGG" id="cpri:FZC34_00220"/>
<organism evidence="8 9">
    <name type="scientific">Candidatus Cytomitobacter primus</name>
    <dbReference type="NCBI Taxonomy" id="2066024"/>
    <lineage>
        <taxon>Bacteria</taxon>
        <taxon>Pseudomonadati</taxon>
        <taxon>Pseudomonadota</taxon>
        <taxon>Alphaproteobacteria</taxon>
        <taxon>Holosporales</taxon>
        <taxon>Holosporaceae</taxon>
        <taxon>Candidatus Cytomitobacter</taxon>
    </lineage>
</organism>
<evidence type="ECO:0000256" key="3">
    <source>
        <dbReference type="ARBA" id="ARBA00022490"/>
    </source>
</evidence>
<evidence type="ECO:0000256" key="1">
    <source>
        <dbReference type="ARBA" id="ARBA00004496"/>
    </source>
</evidence>
<reference evidence="8 9" key="1">
    <citation type="submission" date="2019-08" db="EMBL/GenBank/DDBJ databases">
        <title>Highly reduced genomes of protist endosymbionts show evolutionary convergence.</title>
        <authorList>
            <person name="George E."/>
            <person name="Husnik F."/>
            <person name="Tashyreva D."/>
            <person name="Prokopchuk G."/>
            <person name="Horak A."/>
            <person name="Kwong W.K."/>
            <person name="Lukes J."/>
            <person name="Keeling P.J."/>
        </authorList>
    </citation>
    <scope>NUCLEOTIDE SEQUENCE [LARGE SCALE GENOMIC DNA]</scope>
    <source>
        <strain evidence="8">1604LC</strain>
    </source>
</reference>
<dbReference type="Gene3D" id="3.40.1190.10">
    <property type="entry name" value="Mur-like, catalytic domain"/>
    <property type="match status" value="1"/>
</dbReference>
<dbReference type="InterPro" id="IPR036615">
    <property type="entry name" value="Mur_ligase_C_dom_sf"/>
</dbReference>
<dbReference type="SUPFAM" id="SSF53244">
    <property type="entry name" value="MurD-like peptide ligases, peptide-binding domain"/>
    <property type="match status" value="1"/>
</dbReference>
<evidence type="ECO:0000313" key="9">
    <source>
        <dbReference type="Proteomes" id="UP000325004"/>
    </source>
</evidence>
<sequence length="430" mass="49147">MTYLLLGFGISNQSCAKILQANNQTFCIWDDDLKKRELAQKMGYRTFIINKINNNNKAQPNSNHMQSSNCDNATNHAQCISKIVLSPGIRSHPLLKLVANEQIYNEIDIFFQYSQNKNIKITCTGSFGKSTTVSLIEHILNANNIPAKAIGNLGCTVDNLKDNEIPIIELSSFQLERISTKFDIGVILNISKNHHLESYNNSYEDYANAKYKLATLSKYLLINENLTCKHQNNHYIHNAPENHIQNAPKQTIEFYQKYLHHIPYIAFSAAYNVCRKLSITPQDIHKACANFQTLAHRQEIVQNNPIIINDSKSTNLACSNYILQKHKISYWITGGVNSNICEQYIKDLPAQNIKHAFIIGENKYKLQKILLSIGINCSIYTNLEDAVICLSKNHQNETIIFSPGFKSFDLYKNFEERGKHFKALIKKHFK</sequence>
<dbReference type="OrthoDB" id="9809796at2"/>